<gene>
    <name evidence="8" type="ORF">SAMN04487977_11127</name>
</gene>
<feature type="chain" id="PRO_5010190973" evidence="7">
    <location>
        <begin position="28"/>
        <end position="206"/>
    </location>
</feature>
<dbReference type="RefSeq" id="WP_074645212.1">
    <property type="nucleotide sequence ID" value="NZ_AP025286.1"/>
</dbReference>
<evidence type="ECO:0000256" key="2">
    <source>
        <dbReference type="ARBA" id="ARBA00022475"/>
    </source>
</evidence>
<keyword evidence="5 6" id="KW-0472">Membrane</keyword>
<dbReference type="OrthoDB" id="361613at2"/>
<evidence type="ECO:0000256" key="5">
    <source>
        <dbReference type="ARBA" id="ARBA00023136"/>
    </source>
</evidence>
<name>A0A1H9J0R7_9SPIR</name>
<keyword evidence="8" id="KW-0966">Cell projection</keyword>
<dbReference type="InterPro" id="IPR022781">
    <property type="entry name" value="Flagellar_biosynth_FliO"/>
</dbReference>
<dbReference type="AlphaFoldDB" id="A0A1H9J0R7"/>
<organism evidence="8 9">
    <name type="scientific">Treponema bryantii</name>
    <dbReference type="NCBI Taxonomy" id="163"/>
    <lineage>
        <taxon>Bacteria</taxon>
        <taxon>Pseudomonadati</taxon>
        <taxon>Spirochaetota</taxon>
        <taxon>Spirochaetia</taxon>
        <taxon>Spirochaetales</taxon>
        <taxon>Treponemataceae</taxon>
        <taxon>Treponema</taxon>
    </lineage>
</organism>
<protein>
    <submittedName>
        <fullName evidence="8">Flagellar protein FliO/FliZ</fullName>
    </submittedName>
</protein>
<dbReference type="GO" id="GO:0016020">
    <property type="term" value="C:membrane"/>
    <property type="evidence" value="ECO:0007669"/>
    <property type="project" value="InterPro"/>
</dbReference>
<evidence type="ECO:0000256" key="3">
    <source>
        <dbReference type="ARBA" id="ARBA00022692"/>
    </source>
</evidence>
<accession>A0A1H9J0R7</accession>
<dbReference type="STRING" id="163.SAMN04487775_102142"/>
<dbReference type="Pfam" id="PF04347">
    <property type="entry name" value="FliO"/>
    <property type="match status" value="1"/>
</dbReference>
<keyword evidence="2" id="KW-1003">Cell membrane</keyword>
<proteinExistence type="predicted"/>
<evidence type="ECO:0000313" key="8">
    <source>
        <dbReference type="EMBL" id="SEQ80433.1"/>
    </source>
</evidence>
<keyword evidence="8" id="KW-0282">Flagellum</keyword>
<dbReference type="EMBL" id="FOFU01000011">
    <property type="protein sequence ID" value="SEQ80433.1"/>
    <property type="molecule type" value="Genomic_DNA"/>
</dbReference>
<comment type="subcellular location">
    <subcellularLocation>
        <location evidence="1">Cell membrane</location>
    </subcellularLocation>
</comment>
<feature type="signal peptide" evidence="7">
    <location>
        <begin position="1"/>
        <end position="27"/>
    </location>
</feature>
<sequence length="206" mass="22835">MEKTKKLFAAVIVFMAAVFALYSQTTANNQTSNQISEETIIISDDAVSENSTTAQTYKGPSTVGMFVRMIVVLIIVVGLIYGVFWFIKKKTNIVKTDDEYLRRAAYINIAPGKSVEVITLIDKAYLIGVTEDNITLLGEIHDEELIKAMNLTADKKNNTKKPASFSDVLDMFLIKKGGQKNVFTDTEQQVDNLFSNTGKTGIDEES</sequence>
<evidence type="ECO:0000313" key="9">
    <source>
        <dbReference type="Proteomes" id="UP000182360"/>
    </source>
</evidence>
<dbReference type="Proteomes" id="UP000182360">
    <property type="component" value="Unassembled WGS sequence"/>
</dbReference>
<keyword evidence="9" id="KW-1185">Reference proteome</keyword>
<keyword evidence="4 6" id="KW-1133">Transmembrane helix</keyword>
<dbReference type="GO" id="GO:0044781">
    <property type="term" value="P:bacterial-type flagellum organization"/>
    <property type="evidence" value="ECO:0007669"/>
    <property type="project" value="InterPro"/>
</dbReference>
<reference evidence="8 9" key="1">
    <citation type="submission" date="2016-10" db="EMBL/GenBank/DDBJ databases">
        <authorList>
            <person name="de Groot N.N."/>
        </authorList>
    </citation>
    <scope>NUCLEOTIDE SEQUENCE [LARGE SCALE GENOMIC DNA]</scope>
    <source>
        <strain evidence="8 9">B25</strain>
    </source>
</reference>
<evidence type="ECO:0000256" key="7">
    <source>
        <dbReference type="SAM" id="SignalP"/>
    </source>
</evidence>
<evidence type="ECO:0000256" key="4">
    <source>
        <dbReference type="ARBA" id="ARBA00022989"/>
    </source>
</evidence>
<feature type="transmembrane region" description="Helical" evidence="6">
    <location>
        <begin position="65"/>
        <end position="87"/>
    </location>
</feature>
<keyword evidence="7" id="KW-0732">Signal</keyword>
<evidence type="ECO:0000256" key="1">
    <source>
        <dbReference type="ARBA" id="ARBA00004236"/>
    </source>
</evidence>
<keyword evidence="3 6" id="KW-0812">Transmembrane</keyword>
<keyword evidence="8" id="KW-0969">Cilium</keyword>
<evidence type="ECO:0000256" key="6">
    <source>
        <dbReference type="SAM" id="Phobius"/>
    </source>
</evidence>